<keyword evidence="3" id="KW-1185">Reference proteome</keyword>
<evidence type="ECO:0000313" key="3">
    <source>
        <dbReference type="Proteomes" id="UP001146351"/>
    </source>
</evidence>
<protein>
    <submittedName>
        <fullName evidence="2">Uncharacterized protein</fullName>
    </submittedName>
</protein>
<dbReference type="Proteomes" id="UP001146351">
    <property type="component" value="Unassembled WGS sequence"/>
</dbReference>
<name>A0A9W9LZT5_9EURO</name>
<dbReference type="AlphaFoldDB" id="A0A9W9LZT5"/>
<dbReference type="EMBL" id="JAPQKO010000001">
    <property type="protein sequence ID" value="KAJ5183249.1"/>
    <property type="molecule type" value="Genomic_DNA"/>
</dbReference>
<gene>
    <name evidence="2" type="ORF">N7492_000865</name>
</gene>
<evidence type="ECO:0000256" key="1">
    <source>
        <dbReference type="SAM" id="MobiDB-lite"/>
    </source>
</evidence>
<evidence type="ECO:0000313" key="2">
    <source>
        <dbReference type="EMBL" id="KAJ5183249.1"/>
    </source>
</evidence>
<feature type="compositionally biased region" description="Pro residues" evidence="1">
    <location>
        <begin position="64"/>
        <end position="93"/>
    </location>
</feature>
<feature type="region of interest" description="Disordered" evidence="1">
    <location>
        <begin position="44"/>
        <end position="109"/>
    </location>
</feature>
<organism evidence="2 3">
    <name type="scientific">Penicillium capsulatum</name>
    <dbReference type="NCBI Taxonomy" id="69766"/>
    <lineage>
        <taxon>Eukaryota</taxon>
        <taxon>Fungi</taxon>
        <taxon>Dikarya</taxon>
        <taxon>Ascomycota</taxon>
        <taxon>Pezizomycotina</taxon>
        <taxon>Eurotiomycetes</taxon>
        <taxon>Eurotiomycetidae</taxon>
        <taxon>Eurotiales</taxon>
        <taxon>Aspergillaceae</taxon>
        <taxon>Penicillium</taxon>
    </lineage>
</organism>
<proteinExistence type="predicted"/>
<reference evidence="2" key="2">
    <citation type="journal article" date="2023" name="IMA Fungus">
        <title>Comparative genomic study of the Penicillium genus elucidates a diverse pangenome and 15 lateral gene transfer events.</title>
        <authorList>
            <person name="Petersen C."/>
            <person name="Sorensen T."/>
            <person name="Nielsen M.R."/>
            <person name="Sondergaard T.E."/>
            <person name="Sorensen J.L."/>
            <person name="Fitzpatrick D.A."/>
            <person name="Frisvad J.C."/>
            <person name="Nielsen K.L."/>
        </authorList>
    </citation>
    <scope>NUCLEOTIDE SEQUENCE</scope>
    <source>
        <strain evidence="2">IBT 21917</strain>
    </source>
</reference>
<comment type="caution">
    <text evidence="2">The sequence shown here is derived from an EMBL/GenBank/DDBJ whole genome shotgun (WGS) entry which is preliminary data.</text>
</comment>
<sequence length="487" mass="54379">MDLLAALDIIRNAPDESLHTHAIQMISTLKDVGKRLQFDLLPHSPVVVDTPPSVESDRSRSPGVPSPFSPVPDTPVPDTPAPDTPAPDTPAPDTPVSSQQGTLAARVPSITTRPNHLSISKTVDSLLKGIERHAYWLLEAQKLEEDAIVSRKRIMGGDIRWEDISRVEGIRVCDLESKLRRVLALRSLAQEHEDRQTQQGVFPTRLGELCNYVSSPETSTLNLKANHTGKDAFKTRALHSGLRHLTMEKSINAHLEKRQLPGNCEAISAVLALNINNFRCLRYDDFSTVLNAVQSMHVPITKGKTKKEMTTEETFRPLLPLLRDSSQWFKRLQNKYDLYVSQPLEVDAARQKRPRSDPASFEHSPTLFAHVLTPEPETLVAPPRIHTIEGEGEELLHHGDIEPVLGGFYHSTDNFIQPETNTNNIESLQSATDDIAIPPDFFDEILAQPIDICASSLDIFGIDDIYSQDPRDLPLPMYWGRQLEASQ</sequence>
<reference evidence="2" key="1">
    <citation type="submission" date="2022-11" db="EMBL/GenBank/DDBJ databases">
        <authorList>
            <person name="Petersen C."/>
        </authorList>
    </citation>
    <scope>NUCLEOTIDE SEQUENCE</scope>
    <source>
        <strain evidence="2">IBT 21917</strain>
    </source>
</reference>
<dbReference type="OrthoDB" id="4455194at2759"/>
<accession>A0A9W9LZT5</accession>